<name>D5BNM8_PUNMI</name>
<dbReference type="Proteomes" id="UP000007460">
    <property type="component" value="Chromosome"/>
</dbReference>
<dbReference type="InterPro" id="IPR000073">
    <property type="entry name" value="AB_hydrolase_1"/>
</dbReference>
<dbReference type="EMBL" id="CP001751">
    <property type="protein sequence ID" value="ADE38295.1"/>
    <property type="molecule type" value="Genomic_DNA"/>
</dbReference>
<dbReference type="STRING" id="488538.SAR116_0052"/>
<dbReference type="PANTHER" id="PTHR43798">
    <property type="entry name" value="MONOACYLGLYCEROL LIPASE"/>
    <property type="match status" value="1"/>
</dbReference>
<sequence>MAFAMQQQSVVLLPGMMCDARLFTPQIKALSASYAVSVADLTQHDSIAAMAASVLAHAPHNFALAGLSMGGIVAMEIMRLAPERVTRLALLDTNPLAEAETMKAKRVPQIAKAKAGALHEIMRHEMKPNYLADGPDRAQILDLCMDMAIDLGVEAFVNQSIALRDRQDQQEILKQITVPTLVMCGAKDTLCPIERHQLMHELITGSRFEIVDGAGHLPTLEQANNVNTALWRWLEE</sequence>
<dbReference type="InterPro" id="IPR029058">
    <property type="entry name" value="AB_hydrolase_fold"/>
</dbReference>
<dbReference type="EC" id="3.7.1.-" evidence="2"/>
<dbReference type="InterPro" id="IPR050266">
    <property type="entry name" value="AB_hydrolase_sf"/>
</dbReference>
<feature type="domain" description="AB hydrolase-1" evidence="1">
    <location>
        <begin position="10"/>
        <end position="224"/>
    </location>
</feature>
<dbReference type="SUPFAM" id="SSF53474">
    <property type="entry name" value="alpha/beta-Hydrolases"/>
    <property type="match status" value="1"/>
</dbReference>
<dbReference type="Pfam" id="PF12697">
    <property type="entry name" value="Abhydrolase_6"/>
    <property type="match status" value="1"/>
</dbReference>
<keyword evidence="3" id="KW-1185">Reference proteome</keyword>
<gene>
    <name evidence="2" type="ordered locus">SAR116_0052</name>
</gene>
<accession>D5BNM8</accession>
<dbReference type="PRINTS" id="PR00111">
    <property type="entry name" value="ABHYDROLASE"/>
</dbReference>
<dbReference type="GO" id="GO:0016787">
    <property type="term" value="F:hydrolase activity"/>
    <property type="evidence" value="ECO:0007669"/>
    <property type="project" value="UniProtKB-KW"/>
</dbReference>
<protein>
    <submittedName>
        <fullName evidence="2">Alpha/beta hydrolase</fullName>
        <ecNumber evidence="2">3.7.1.-</ecNumber>
    </submittedName>
</protein>
<evidence type="ECO:0000259" key="1">
    <source>
        <dbReference type="Pfam" id="PF12697"/>
    </source>
</evidence>
<reference evidence="2 3" key="1">
    <citation type="journal article" date="2010" name="J. Bacteriol.">
        <title>Complete genome sequence of "Candidatus Puniceispirillum marinum" IMCC1322, a representative of the SAR116 clade in the Alphaproteobacteria.</title>
        <authorList>
            <person name="Oh H.M."/>
            <person name="Kwon K.K."/>
            <person name="Kang I."/>
            <person name="Kang S.G."/>
            <person name="Lee J.H."/>
            <person name="Kim S.J."/>
            <person name="Cho J.C."/>
        </authorList>
    </citation>
    <scope>NUCLEOTIDE SEQUENCE [LARGE SCALE GENOMIC DNA]</scope>
    <source>
        <strain evidence="2 3">IMCC1322</strain>
    </source>
</reference>
<dbReference type="Gene3D" id="3.40.50.1820">
    <property type="entry name" value="alpha/beta hydrolase"/>
    <property type="match status" value="1"/>
</dbReference>
<dbReference type="KEGG" id="apb:SAR116_0052"/>
<evidence type="ECO:0000313" key="2">
    <source>
        <dbReference type="EMBL" id="ADE38295.1"/>
    </source>
</evidence>
<dbReference type="HOGENOM" id="CLU_020336_29_1_5"/>
<keyword evidence="2" id="KW-0378">Hydrolase</keyword>
<organism evidence="2 3">
    <name type="scientific">Puniceispirillum marinum (strain IMCC1322)</name>
    <dbReference type="NCBI Taxonomy" id="488538"/>
    <lineage>
        <taxon>Bacteria</taxon>
        <taxon>Pseudomonadati</taxon>
        <taxon>Pseudomonadota</taxon>
        <taxon>Alphaproteobacteria</taxon>
        <taxon>Candidatus Puniceispirillales</taxon>
        <taxon>Candidatus Puniceispirillaceae</taxon>
        <taxon>Candidatus Puniceispirillum</taxon>
    </lineage>
</organism>
<dbReference type="eggNOG" id="COG2267">
    <property type="taxonomic scope" value="Bacteria"/>
</dbReference>
<proteinExistence type="predicted"/>
<evidence type="ECO:0000313" key="3">
    <source>
        <dbReference type="Proteomes" id="UP000007460"/>
    </source>
</evidence>
<dbReference type="AlphaFoldDB" id="D5BNM8"/>
<dbReference type="PANTHER" id="PTHR43798:SF29">
    <property type="entry name" value="AB HYDROLASE-1 DOMAIN-CONTAINING PROTEIN"/>
    <property type="match status" value="1"/>
</dbReference>